<evidence type="ECO:0000256" key="1">
    <source>
        <dbReference type="SAM" id="MobiDB-lite"/>
    </source>
</evidence>
<accession>A0A1Q8V4E0</accession>
<dbReference type="OrthoDB" id="3254574at2"/>
<dbReference type="InterPro" id="IPR012495">
    <property type="entry name" value="TadE-like_dom"/>
</dbReference>
<evidence type="ECO:0000313" key="5">
    <source>
        <dbReference type="Proteomes" id="UP000186857"/>
    </source>
</evidence>
<feature type="domain" description="TadE-like" evidence="3">
    <location>
        <begin position="37"/>
        <end position="79"/>
    </location>
</feature>
<dbReference type="AlphaFoldDB" id="A0A1Q8V4E0"/>
<dbReference type="Pfam" id="PF07811">
    <property type="entry name" value="TadE"/>
    <property type="match status" value="1"/>
</dbReference>
<evidence type="ECO:0000313" key="4">
    <source>
        <dbReference type="EMBL" id="OLO43002.1"/>
    </source>
</evidence>
<comment type="caution">
    <text evidence="4">The sequence shown here is derived from an EMBL/GenBank/DDBJ whole genome shotgun (WGS) entry which is preliminary data.</text>
</comment>
<dbReference type="Proteomes" id="UP000186857">
    <property type="component" value="Unassembled WGS sequence"/>
</dbReference>
<keyword evidence="2" id="KW-0812">Transmembrane</keyword>
<evidence type="ECO:0000259" key="3">
    <source>
        <dbReference type="Pfam" id="PF07811"/>
    </source>
</evidence>
<keyword evidence="2" id="KW-1133">Transmembrane helix</keyword>
<dbReference type="RefSeq" id="WP_075377609.1">
    <property type="nucleotide sequence ID" value="NZ_MSKJ01000038.1"/>
</dbReference>
<gene>
    <name evidence="4" type="ORF">BKH29_12300</name>
</gene>
<organism evidence="4 5">
    <name type="scientific">Actinomyces oris</name>
    <dbReference type="NCBI Taxonomy" id="544580"/>
    <lineage>
        <taxon>Bacteria</taxon>
        <taxon>Bacillati</taxon>
        <taxon>Actinomycetota</taxon>
        <taxon>Actinomycetes</taxon>
        <taxon>Actinomycetales</taxon>
        <taxon>Actinomycetaceae</taxon>
        <taxon>Actinomyces</taxon>
    </lineage>
</organism>
<dbReference type="EMBL" id="MSKJ01000038">
    <property type="protein sequence ID" value="OLO43002.1"/>
    <property type="molecule type" value="Genomic_DNA"/>
</dbReference>
<feature type="transmembrane region" description="Helical" evidence="2">
    <location>
        <begin position="36"/>
        <end position="58"/>
    </location>
</feature>
<sequence>MRSEQGSRRGAVPWSGRARPRVGRSRRSRLSAQNELGSAVVDFVMVGALVITVFVALLQVTLGVYARNVLTDAAGDGARRAALVGGTEAEARQRVQVLSDAALRRGYVDTVTVSRVPSGDLTIVEVTVTAPLPVLGLLGPGGTLRVTGHAVDESSLIRER</sequence>
<reference evidence="4 5" key="1">
    <citation type="submission" date="2016-12" db="EMBL/GenBank/DDBJ databases">
        <title>Genomic Comparison of strains in the 'Actinomyces naeslundii' Group.</title>
        <authorList>
            <person name="Mughal S.R."/>
            <person name="Do T."/>
            <person name="Gilbert S.C."/>
            <person name="Witherden E.A."/>
            <person name="Didelot X."/>
            <person name="Beighton D."/>
        </authorList>
    </citation>
    <scope>NUCLEOTIDE SEQUENCE [LARGE SCALE GENOMIC DNA]</scope>
    <source>
        <strain evidence="4 5">CCUG 33920</strain>
    </source>
</reference>
<feature type="region of interest" description="Disordered" evidence="1">
    <location>
        <begin position="1"/>
        <end position="28"/>
    </location>
</feature>
<proteinExistence type="predicted"/>
<keyword evidence="2" id="KW-0472">Membrane</keyword>
<protein>
    <submittedName>
        <fullName evidence="4">Pilus assembly protein TadE</fullName>
    </submittedName>
</protein>
<feature type="compositionally biased region" description="Basic residues" evidence="1">
    <location>
        <begin position="18"/>
        <end position="28"/>
    </location>
</feature>
<evidence type="ECO:0000256" key="2">
    <source>
        <dbReference type="SAM" id="Phobius"/>
    </source>
</evidence>
<name>A0A1Q8V4E0_9ACTO</name>